<evidence type="ECO:0000313" key="1">
    <source>
        <dbReference type="EMBL" id="AOQ27359.1"/>
    </source>
</evidence>
<gene>
    <name evidence="1" type="ORF">ESCO13_00241</name>
</gene>
<name>A0A1D7XFM9_9CAUD</name>
<accession>A0A1D7XFM9</accession>
<proteinExistence type="predicted"/>
<reference evidence="1" key="1">
    <citation type="submission" date="2017-02" db="EMBL/GenBank/DDBJ databases">
        <title>Complete genome sequence of two Escherichia coli phages, vB_EcoM_ ESCO5 and vB_EcoM_ESCO13, which are related to phAPEC8.</title>
        <authorList>
            <person name="Trotereau A."/>
            <person name="Gonnet M."/>
            <person name="Viardot A."/>
            <person name="Lalmanach A.-C."/>
            <person name="Guabiraba R."/>
            <person name="Chanteloup N."/>
            <person name="Schouler C."/>
        </authorList>
    </citation>
    <scope>NUCLEOTIDE SEQUENCE [LARGE SCALE GENOMIC DNA]</scope>
</reference>
<sequence>MGDKQSNIRYALYGRMGADCEWMLLSQRIPSYKEALEKRDYYKQTWRFVICKHYLEA</sequence>
<organism evidence="1 2">
    <name type="scientific">Escherichia phage ESCO13</name>
    <dbReference type="NCBI Taxonomy" id="1881104"/>
    <lineage>
        <taxon>Viruses</taxon>
        <taxon>Duplodnaviria</taxon>
        <taxon>Heunggongvirae</taxon>
        <taxon>Uroviricota</taxon>
        <taxon>Caudoviricetes</taxon>
        <taxon>Stephanstirmvirinae</taxon>
        <taxon>Phapecoctavirus</taxon>
        <taxon>Phapecoctavirus ESCO13</taxon>
    </lineage>
</organism>
<evidence type="ECO:0000313" key="2">
    <source>
        <dbReference type="Proteomes" id="UP000225358"/>
    </source>
</evidence>
<protein>
    <submittedName>
        <fullName evidence="1">Uncharacterized protein</fullName>
    </submittedName>
</protein>
<dbReference type="EMBL" id="KX552041">
    <property type="protein sequence ID" value="AOQ27359.1"/>
    <property type="molecule type" value="Genomic_DNA"/>
</dbReference>
<keyword evidence="2" id="KW-1185">Reference proteome</keyword>
<dbReference type="Proteomes" id="UP000225358">
    <property type="component" value="Segment"/>
</dbReference>